<dbReference type="InterPro" id="IPR024883">
    <property type="entry name" value="Neurensin"/>
</dbReference>
<dbReference type="GO" id="GO:0043005">
    <property type="term" value="C:neuron projection"/>
    <property type="evidence" value="ECO:0007669"/>
    <property type="project" value="TreeGrafter"/>
</dbReference>
<keyword evidence="2" id="KW-1185">Reference proteome</keyword>
<dbReference type="RefSeq" id="XP_032817408.1">
    <property type="nucleotide sequence ID" value="XM_032961517.1"/>
</dbReference>
<feature type="transmembrane region" description="Helical" evidence="1">
    <location>
        <begin position="77"/>
        <end position="101"/>
    </location>
</feature>
<evidence type="ECO:0000256" key="1">
    <source>
        <dbReference type="SAM" id="Phobius"/>
    </source>
</evidence>
<dbReference type="GeneID" id="116946537"/>
<keyword evidence="1" id="KW-1133">Transmembrane helix</keyword>
<dbReference type="GO" id="GO:0030133">
    <property type="term" value="C:transport vesicle"/>
    <property type="evidence" value="ECO:0007669"/>
    <property type="project" value="InterPro"/>
</dbReference>
<dbReference type="RefSeq" id="XP_032817406.1">
    <property type="nucleotide sequence ID" value="XM_032961515.1"/>
</dbReference>
<dbReference type="PANTHER" id="PTHR14796">
    <property type="entry name" value="NEURENSIN 1-RELATED"/>
    <property type="match status" value="1"/>
</dbReference>
<protein>
    <submittedName>
        <fullName evidence="3 4">Neurensin-1-like</fullName>
    </submittedName>
</protein>
<keyword evidence="1" id="KW-0472">Membrane</keyword>
<dbReference type="PANTHER" id="PTHR14796:SF3">
    <property type="entry name" value="NEURENSIN 1-LIKE-RELATED"/>
    <property type="match status" value="1"/>
</dbReference>
<dbReference type="Pfam" id="PF14927">
    <property type="entry name" value="Neurensin"/>
    <property type="match status" value="1"/>
</dbReference>
<name>A0AAJ7TG96_PETMA</name>
<evidence type="ECO:0000313" key="4">
    <source>
        <dbReference type="RefSeq" id="XP_032817408.1"/>
    </source>
</evidence>
<feature type="transmembrane region" description="Helical" evidence="1">
    <location>
        <begin position="135"/>
        <end position="157"/>
    </location>
</feature>
<dbReference type="AlphaFoldDB" id="A0AAJ7TG96"/>
<dbReference type="GO" id="GO:0007399">
    <property type="term" value="P:nervous system development"/>
    <property type="evidence" value="ECO:0007669"/>
    <property type="project" value="TreeGrafter"/>
</dbReference>
<accession>A0AAJ7TG96</accession>
<keyword evidence="1" id="KW-0812">Transmembrane</keyword>
<dbReference type="KEGG" id="pmrn:116946537"/>
<reference evidence="3 4" key="1">
    <citation type="submission" date="2025-04" db="UniProtKB">
        <authorList>
            <consortium name="RefSeq"/>
        </authorList>
    </citation>
    <scope>IDENTIFICATION</scope>
    <source>
        <tissue evidence="3 4">Sperm</tissue>
    </source>
</reference>
<dbReference type="GO" id="GO:0043025">
    <property type="term" value="C:neuronal cell body"/>
    <property type="evidence" value="ECO:0007669"/>
    <property type="project" value="TreeGrafter"/>
</dbReference>
<evidence type="ECO:0000313" key="3">
    <source>
        <dbReference type="RefSeq" id="XP_032817406.1"/>
    </source>
</evidence>
<dbReference type="Proteomes" id="UP001318040">
    <property type="component" value="Chromosome 27"/>
</dbReference>
<sequence>MAMACPECSFCSHKEAVHSRQYGVRSYLHYFYRSGRCGAESEGGACGNPRLETARAADDQCSDELEKDNRLCASSMYNAGAVTGSIILLLGIAVVCTGYLIPPKIESFGKADFFVVDKHALRFNRALEMCKLSGAILFCLGGTSLALGIVMSACSALRSADDKGAWFQFQEQGETRHSDGKARGGWASAVEKLPVALSKVLNVQPSVKTG</sequence>
<organism evidence="2 4">
    <name type="scientific">Petromyzon marinus</name>
    <name type="common">Sea lamprey</name>
    <dbReference type="NCBI Taxonomy" id="7757"/>
    <lineage>
        <taxon>Eukaryota</taxon>
        <taxon>Metazoa</taxon>
        <taxon>Chordata</taxon>
        <taxon>Craniata</taxon>
        <taxon>Vertebrata</taxon>
        <taxon>Cyclostomata</taxon>
        <taxon>Hyperoartia</taxon>
        <taxon>Petromyzontiformes</taxon>
        <taxon>Petromyzontidae</taxon>
        <taxon>Petromyzon</taxon>
    </lineage>
</organism>
<gene>
    <name evidence="3 4" type="primary">LOC116946537</name>
</gene>
<evidence type="ECO:0000313" key="2">
    <source>
        <dbReference type="Proteomes" id="UP001318040"/>
    </source>
</evidence>
<proteinExistence type="predicted"/>